<dbReference type="InterPro" id="IPR038765">
    <property type="entry name" value="Papain-like_cys_pep_sf"/>
</dbReference>
<feature type="domain" description="Transglutaminase-like" evidence="3">
    <location>
        <begin position="503"/>
        <end position="583"/>
    </location>
</feature>
<reference evidence="4" key="1">
    <citation type="submission" date="2021-03" db="EMBL/GenBank/DDBJ databases">
        <title>A new species, PO-11, isolated from a karst cave deposit.</title>
        <authorList>
            <person name="Zhaoxiaoyong W."/>
        </authorList>
    </citation>
    <scope>NUCLEOTIDE SEQUENCE</scope>
    <source>
        <strain evidence="4">PO-11</strain>
    </source>
</reference>
<evidence type="ECO:0000259" key="3">
    <source>
        <dbReference type="SMART" id="SM00460"/>
    </source>
</evidence>
<feature type="transmembrane region" description="Helical" evidence="2">
    <location>
        <begin position="247"/>
        <end position="267"/>
    </location>
</feature>
<dbReference type="AlphaFoldDB" id="A0A939HEG7"/>
<accession>A0A939HEG7</accession>
<evidence type="ECO:0000313" key="5">
    <source>
        <dbReference type="Proteomes" id="UP000664164"/>
    </source>
</evidence>
<feature type="region of interest" description="Disordered" evidence="1">
    <location>
        <begin position="755"/>
        <end position="778"/>
    </location>
</feature>
<feature type="transmembrane region" description="Helical" evidence="2">
    <location>
        <begin position="639"/>
        <end position="662"/>
    </location>
</feature>
<keyword evidence="2" id="KW-0472">Membrane</keyword>
<feature type="transmembrane region" description="Helical" evidence="2">
    <location>
        <begin position="205"/>
        <end position="226"/>
    </location>
</feature>
<organism evidence="4 5">
    <name type="scientific">Arthrobacter cavernae</name>
    <dbReference type="NCBI Taxonomy" id="2817681"/>
    <lineage>
        <taxon>Bacteria</taxon>
        <taxon>Bacillati</taxon>
        <taxon>Actinomycetota</taxon>
        <taxon>Actinomycetes</taxon>
        <taxon>Micrococcales</taxon>
        <taxon>Micrococcaceae</taxon>
        <taxon>Arthrobacter</taxon>
    </lineage>
</organism>
<gene>
    <name evidence="4" type="ORF">J1902_00625</name>
</gene>
<evidence type="ECO:0000256" key="2">
    <source>
        <dbReference type="SAM" id="Phobius"/>
    </source>
</evidence>
<evidence type="ECO:0000256" key="1">
    <source>
        <dbReference type="SAM" id="MobiDB-lite"/>
    </source>
</evidence>
<dbReference type="Gene3D" id="3.10.620.30">
    <property type="match status" value="1"/>
</dbReference>
<feature type="region of interest" description="Disordered" evidence="1">
    <location>
        <begin position="595"/>
        <end position="632"/>
    </location>
</feature>
<dbReference type="InterPro" id="IPR025403">
    <property type="entry name" value="TgpA-like_C"/>
</dbReference>
<dbReference type="InterPro" id="IPR002931">
    <property type="entry name" value="Transglutaminase-like"/>
</dbReference>
<dbReference type="PANTHER" id="PTHR42736">
    <property type="entry name" value="PROTEIN-GLUTAMINE GAMMA-GLUTAMYLTRANSFERASE"/>
    <property type="match status" value="1"/>
</dbReference>
<protein>
    <submittedName>
        <fullName evidence="4">Transglutaminase domain-containing protein</fullName>
    </submittedName>
</protein>
<dbReference type="Pfam" id="PF13559">
    <property type="entry name" value="DUF4129"/>
    <property type="match status" value="1"/>
</dbReference>
<dbReference type="Proteomes" id="UP000664164">
    <property type="component" value="Unassembled WGS sequence"/>
</dbReference>
<dbReference type="SUPFAM" id="SSF54001">
    <property type="entry name" value="Cysteine proteinases"/>
    <property type="match status" value="1"/>
</dbReference>
<feature type="region of interest" description="Disordered" evidence="1">
    <location>
        <begin position="1"/>
        <end position="30"/>
    </location>
</feature>
<dbReference type="PANTHER" id="PTHR42736:SF1">
    <property type="entry name" value="PROTEIN-GLUTAMINE GAMMA-GLUTAMYLTRANSFERASE"/>
    <property type="match status" value="1"/>
</dbReference>
<keyword evidence="2" id="KW-0812">Transmembrane</keyword>
<keyword evidence="2" id="KW-1133">Transmembrane helix</keyword>
<dbReference type="RefSeq" id="WP_207614253.1">
    <property type="nucleotide sequence ID" value="NZ_JAFNLL010000002.1"/>
</dbReference>
<dbReference type="SMART" id="SM00460">
    <property type="entry name" value="TGc"/>
    <property type="match status" value="1"/>
</dbReference>
<sequence length="852" mass="88817">MTTTSRQGPSGAAASGPHQSGSGPSGLGPLRPAAGKPGPGIYPWAMSGAIAAAVIGAAISLNGVLRGWAWLLPVITVVCTVALTLAVLRSLRAQSLLAMLGGLVSLVVILTFIFFRRHSMAGIIPTPETLAEAGRLLKRAAETVISESAPVAPNAGIVLVTCASLGVLVLLIDALSVPLDLPASSGLGLLAVLVVPATIKPQSVGVAGFLATAAGYLLILACRQWFAPDARLQSGTSRGAGQFKRSALTGALALVLSLAVPLAIPGFDSGTFPQGSRLNSWGTSNGLNPMITLGNSLRSPSGTGRITYASSATGPLYLRSVTIDHFDGETWGPDDRAGSRQAGVGQIQPEYRLSGETINSLTVIDAGQFTSPYLPAPYAPTSVNGLSGPWTWDPETLSIMSTSATTRGQQYTVLSAAPRLSAVALAQATGAPQSISEEFLRVPGDVPDIVRQTAGSIAAAGNSSFAKALAIQKYLRSGAFSYSLQAPVQNGYDGNGLSVLADFLTQKSGYCVHFSSAMAVMARLQGIPSRIAVGYAPGRPTGETVTLGGEGSFAEFEVDARDAHAWPELYFEGLGWVPFEPTPSRGTVPDYALDAQLPGGAGTNQDEQDVLPDTLTPQPNSTPPEAQGVGPGTGSGSQLLVLGFLTAGALFLAALLVSPGLVRLGIRRRRLRPRPTLAETSAGGIDRTQYALPALAWDELQDLAADFGVPAAPSETPRHFSARLRESSALGEAGGNDDDGHRAVVSLTGDFERQRYGRPDAADVPTADGPASEASTADAQAAERIGAVRDSFRGNASWWVRFRADWLPPSLMHRWSRLLGTPFRGTARIAQRAARALRGFRRRLRSLLPGRH</sequence>
<feature type="transmembrane region" description="Helical" evidence="2">
    <location>
        <begin position="41"/>
        <end position="61"/>
    </location>
</feature>
<dbReference type="Pfam" id="PF11992">
    <property type="entry name" value="TgpA_N"/>
    <property type="match status" value="1"/>
</dbReference>
<feature type="transmembrane region" description="Helical" evidence="2">
    <location>
        <begin position="95"/>
        <end position="115"/>
    </location>
</feature>
<dbReference type="InterPro" id="IPR021878">
    <property type="entry name" value="TgpA_N"/>
</dbReference>
<name>A0A939HEG7_9MICC</name>
<feature type="transmembrane region" description="Helical" evidence="2">
    <location>
        <begin position="151"/>
        <end position="172"/>
    </location>
</feature>
<dbReference type="Pfam" id="PF01841">
    <property type="entry name" value="Transglut_core"/>
    <property type="match status" value="1"/>
</dbReference>
<dbReference type="EMBL" id="JAFNLL010000002">
    <property type="protein sequence ID" value="MBO1266497.1"/>
    <property type="molecule type" value="Genomic_DNA"/>
</dbReference>
<dbReference type="InterPro" id="IPR052901">
    <property type="entry name" value="Bact_TGase-like"/>
</dbReference>
<evidence type="ECO:0000313" key="4">
    <source>
        <dbReference type="EMBL" id="MBO1266497.1"/>
    </source>
</evidence>
<feature type="transmembrane region" description="Helical" evidence="2">
    <location>
        <begin position="67"/>
        <end position="88"/>
    </location>
</feature>
<proteinExistence type="predicted"/>
<comment type="caution">
    <text evidence="4">The sequence shown here is derived from an EMBL/GenBank/DDBJ whole genome shotgun (WGS) entry which is preliminary data.</text>
</comment>
<keyword evidence="5" id="KW-1185">Reference proteome</keyword>